<dbReference type="InterPro" id="IPR029060">
    <property type="entry name" value="PIN-like_dom_sf"/>
</dbReference>
<gene>
    <name evidence="2" type="ORF">G3I66_05025</name>
</gene>
<comment type="caution">
    <text evidence="2">The sequence shown here is derived from an EMBL/GenBank/DDBJ whole genome shotgun (WGS) entry which is preliminary data.</text>
</comment>
<evidence type="ECO:0000313" key="2">
    <source>
        <dbReference type="EMBL" id="NEC32543.1"/>
    </source>
</evidence>
<accession>A0A6G3T7J3</accession>
<evidence type="ECO:0000259" key="1">
    <source>
        <dbReference type="Pfam" id="PF18476"/>
    </source>
</evidence>
<reference evidence="2 3" key="1">
    <citation type="submission" date="2020-01" db="EMBL/GenBank/DDBJ databases">
        <title>Insect and environment-associated Actinomycetes.</title>
        <authorList>
            <person name="Currrie C."/>
            <person name="Chevrette M."/>
            <person name="Carlson C."/>
            <person name="Stubbendieck R."/>
            <person name="Wendt-Pienkowski E."/>
        </authorList>
    </citation>
    <scope>NUCLEOTIDE SEQUENCE [LARGE SCALE GENOMIC DNA]</scope>
    <source>
        <strain evidence="2 3">SID7739</strain>
    </source>
</reference>
<dbReference type="RefSeq" id="WP_164271224.1">
    <property type="nucleotide sequence ID" value="NZ_JAAGMQ010000141.1"/>
</dbReference>
<sequence>MDDYKDAIQNYTIVIDTNVLLDLYRFNPGARKELLEILRKVRERLWIPHQVAREYFSRRVDALKDQLDLFNSVPRELETLHNRAITQVNNFARRCSLSEQDKQSLVAPLQQALTSVTSEIERHRKELDLTLEKVASEDPILEDLAAILDDRTGKPFQPEEESALIEAYTERAKAQIPPGYRDAAKSENAHGDYFVWEQMIKRSVETKTPTLFVTSDVKEDWFYKSAGITVGARPELISEMRERAKTDFLMLQLSSFLRAARESLGAQVSEATYEAAKNVSLELRREEERETHHFTIPRPVYEAILSHLKNLVSHAMEELRAAEQMETGRPHSIEHAVNSRLVTQRGESVRTRMLDLETFRGCPATFSMADTVDLFAPNRSVAHMIKNLIEAVEYDTTFETDLPESPVIRGGPLWAKRLENALAPYIDNYTTRSVSRDSVSFNVDEFSNVDTEAIRGIAKSFDVDIHLLNPDGLSFTARARR</sequence>
<name>A0A6G3T7J3_9ACTN</name>
<protein>
    <submittedName>
        <fullName evidence="2">DUF4935 domain-containing protein</fullName>
    </submittedName>
</protein>
<feature type="domain" description="PIN like" evidence="1">
    <location>
        <begin position="13"/>
        <end position="236"/>
    </location>
</feature>
<evidence type="ECO:0000313" key="3">
    <source>
        <dbReference type="Proteomes" id="UP000475666"/>
    </source>
</evidence>
<dbReference type="Pfam" id="PF18476">
    <property type="entry name" value="PIN_8"/>
    <property type="match status" value="1"/>
</dbReference>
<dbReference type="InterPro" id="IPR041578">
    <property type="entry name" value="PIN_8"/>
</dbReference>
<dbReference type="SUPFAM" id="SSF88723">
    <property type="entry name" value="PIN domain-like"/>
    <property type="match status" value="1"/>
</dbReference>
<proteinExistence type="predicted"/>
<dbReference type="AlphaFoldDB" id="A0A6G3T7J3"/>
<dbReference type="EMBL" id="JAAGMQ010000141">
    <property type="protein sequence ID" value="NEC32543.1"/>
    <property type="molecule type" value="Genomic_DNA"/>
</dbReference>
<dbReference type="Proteomes" id="UP000475666">
    <property type="component" value="Unassembled WGS sequence"/>
</dbReference>
<organism evidence="2 3">
    <name type="scientific">Streptomyces rubrogriseus</name>
    <dbReference type="NCBI Taxonomy" id="194673"/>
    <lineage>
        <taxon>Bacteria</taxon>
        <taxon>Bacillati</taxon>
        <taxon>Actinomycetota</taxon>
        <taxon>Actinomycetes</taxon>
        <taxon>Kitasatosporales</taxon>
        <taxon>Streptomycetaceae</taxon>
        <taxon>Streptomyces</taxon>
        <taxon>Streptomyces violaceoruber group</taxon>
    </lineage>
</organism>